<evidence type="ECO:0000313" key="1">
    <source>
        <dbReference type="EMBL" id="PPE71190.1"/>
    </source>
</evidence>
<dbReference type="RefSeq" id="WP_104355980.1">
    <property type="nucleotide sequence ID" value="NZ_CP064338.1"/>
</dbReference>
<dbReference type="EMBL" id="PSNY01000002">
    <property type="protein sequence ID" value="PPE71190.1"/>
    <property type="molecule type" value="Genomic_DNA"/>
</dbReference>
<sequence>MSKDATQPAKQPNVTERLWSLFDQVGVEALPLNFAQALAEAEGLNRTSAGIAFYRWRAARLPSQEQHAA</sequence>
<protein>
    <submittedName>
        <fullName evidence="1">Uncharacterized protein</fullName>
    </submittedName>
</protein>
<dbReference type="AlphaFoldDB" id="A0A2S5T863"/>
<gene>
    <name evidence="1" type="ORF">C1702_01845</name>
</gene>
<dbReference type="Proteomes" id="UP000239406">
    <property type="component" value="Unassembled WGS sequence"/>
</dbReference>
<organism evidence="1 2">
    <name type="scientific">Caldimonas thermodepolymerans</name>
    <dbReference type="NCBI Taxonomy" id="215580"/>
    <lineage>
        <taxon>Bacteria</taxon>
        <taxon>Pseudomonadati</taxon>
        <taxon>Pseudomonadota</taxon>
        <taxon>Betaproteobacteria</taxon>
        <taxon>Burkholderiales</taxon>
        <taxon>Sphaerotilaceae</taxon>
        <taxon>Caldimonas</taxon>
    </lineage>
</organism>
<proteinExistence type="predicted"/>
<name>A0A2S5T863_9BURK</name>
<accession>A0A2S5T863</accession>
<keyword evidence="2" id="KW-1185">Reference proteome</keyword>
<reference evidence="1 2" key="1">
    <citation type="submission" date="2018-02" db="EMBL/GenBank/DDBJ databases">
        <title>Reclassifiation of [Polyangium] brachysporum DSM 7029 as Guopingzhaonella breviflexa gen. nov., sp. nov., a member of the family Comamonadaceae.</title>
        <authorList>
            <person name="Tang B."/>
        </authorList>
    </citation>
    <scope>NUCLEOTIDE SEQUENCE [LARGE SCALE GENOMIC DNA]</scope>
    <source>
        <strain evidence="1 2">DSM 15344</strain>
    </source>
</reference>
<evidence type="ECO:0000313" key="2">
    <source>
        <dbReference type="Proteomes" id="UP000239406"/>
    </source>
</evidence>
<comment type="caution">
    <text evidence="1">The sequence shown here is derived from an EMBL/GenBank/DDBJ whole genome shotgun (WGS) entry which is preliminary data.</text>
</comment>